<dbReference type="AlphaFoldDB" id="A0A9P0G4T2"/>
<reference evidence="8" key="1">
    <citation type="submission" date="2022-01" db="EMBL/GenBank/DDBJ databases">
        <authorList>
            <person name="King R."/>
        </authorList>
    </citation>
    <scope>NUCLEOTIDE SEQUENCE</scope>
</reference>
<feature type="transmembrane region" description="Helical" evidence="6">
    <location>
        <begin position="12"/>
        <end position="33"/>
    </location>
</feature>
<dbReference type="GO" id="GO:0016020">
    <property type="term" value="C:membrane"/>
    <property type="evidence" value="ECO:0007669"/>
    <property type="project" value="UniProtKB-SubCell"/>
</dbReference>
<name>A0A9P0G4T2_9CUCU</name>
<protein>
    <recommendedName>
        <fullName evidence="7">TLC domain-containing protein</fullName>
    </recommendedName>
</protein>
<keyword evidence="2 5" id="KW-0812">Transmembrane</keyword>
<dbReference type="Proteomes" id="UP001153636">
    <property type="component" value="Chromosome 1"/>
</dbReference>
<evidence type="ECO:0000313" key="8">
    <source>
        <dbReference type="EMBL" id="CAH1099978.1"/>
    </source>
</evidence>
<gene>
    <name evidence="8" type="ORF">PSYICH_LOCUS170</name>
</gene>
<feature type="transmembrane region" description="Helical" evidence="6">
    <location>
        <begin position="53"/>
        <end position="74"/>
    </location>
</feature>
<evidence type="ECO:0000256" key="2">
    <source>
        <dbReference type="ARBA" id="ARBA00022692"/>
    </source>
</evidence>
<evidence type="ECO:0000256" key="6">
    <source>
        <dbReference type="SAM" id="Phobius"/>
    </source>
</evidence>
<comment type="subcellular location">
    <subcellularLocation>
        <location evidence="1">Membrane</location>
        <topology evidence="1">Multi-pass membrane protein</topology>
    </subcellularLocation>
</comment>
<evidence type="ECO:0000256" key="5">
    <source>
        <dbReference type="PROSITE-ProRule" id="PRU00205"/>
    </source>
</evidence>
<dbReference type="PROSITE" id="PS50922">
    <property type="entry name" value="TLC"/>
    <property type="match status" value="1"/>
</dbReference>
<evidence type="ECO:0000256" key="1">
    <source>
        <dbReference type="ARBA" id="ARBA00004141"/>
    </source>
</evidence>
<feature type="transmembrane region" description="Helical" evidence="6">
    <location>
        <begin position="173"/>
        <end position="196"/>
    </location>
</feature>
<sequence length="208" mass="24941">MFEEIIKYEHINYESTIAVWASTIIWTCFYNFVRYLLPDIPFTHPEWKTNYTQSFLMVFSLGYFIYDLIWMYLFELQQEKLMITHHIYCIVALFKMLFKGTSGAQATCALGSMEITNPFLQYRWFIRSEGMYPSALHSAMETTFYIIFFLVRIVLGSYYMVVILRQEHNDVDFIFLALAIYVISWMFQINIIKCILVKYGFVEKIKYN</sequence>
<dbReference type="SMART" id="SM00724">
    <property type="entry name" value="TLC"/>
    <property type="match status" value="1"/>
</dbReference>
<accession>A0A9P0G4T2</accession>
<keyword evidence="9" id="KW-1185">Reference proteome</keyword>
<dbReference type="OrthoDB" id="506011at2759"/>
<dbReference type="InterPro" id="IPR042512">
    <property type="entry name" value="TLCD5"/>
</dbReference>
<proteinExistence type="predicted"/>
<keyword evidence="4 5" id="KW-0472">Membrane</keyword>
<feature type="domain" description="TLC" evidence="7">
    <location>
        <begin position="8"/>
        <end position="198"/>
    </location>
</feature>
<feature type="transmembrane region" description="Helical" evidence="6">
    <location>
        <begin position="143"/>
        <end position="161"/>
    </location>
</feature>
<dbReference type="Pfam" id="PF03798">
    <property type="entry name" value="TRAM_LAG1_CLN8"/>
    <property type="match status" value="1"/>
</dbReference>
<evidence type="ECO:0000313" key="9">
    <source>
        <dbReference type="Proteomes" id="UP001153636"/>
    </source>
</evidence>
<evidence type="ECO:0000256" key="3">
    <source>
        <dbReference type="ARBA" id="ARBA00022989"/>
    </source>
</evidence>
<dbReference type="PANTHER" id="PTHR31898:SF1">
    <property type="entry name" value="TLC DOMAIN-CONTAINING PROTEIN 5"/>
    <property type="match status" value="1"/>
</dbReference>
<organism evidence="8 9">
    <name type="scientific">Psylliodes chrysocephalus</name>
    <dbReference type="NCBI Taxonomy" id="3402493"/>
    <lineage>
        <taxon>Eukaryota</taxon>
        <taxon>Metazoa</taxon>
        <taxon>Ecdysozoa</taxon>
        <taxon>Arthropoda</taxon>
        <taxon>Hexapoda</taxon>
        <taxon>Insecta</taxon>
        <taxon>Pterygota</taxon>
        <taxon>Neoptera</taxon>
        <taxon>Endopterygota</taxon>
        <taxon>Coleoptera</taxon>
        <taxon>Polyphaga</taxon>
        <taxon>Cucujiformia</taxon>
        <taxon>Chrysomeloidea</taxon>
        <taxon>Chrysomelidae</taxon>
        <taxon>Galerucinae</taxon>
        <taxon>Alticini</taxon>
        <taxon>Psylliodes</taxon>
    </lineage>
</organism>
<dbReference type="InterPro" id="IPR006634">
    <property type="entry name" value="TLC-dom"/>
</dbReference>
<dbReference type="PANTHER" id="PTHR31898">
    <property type="entry name" value="TRANSMEMBRANE PROTEIN 136"/>
    <property type="match status" value="1"/>
</dbReference>
<evidence type="ECO:0000259" key="7">
    <source>
        <dbReference type="PROSITE" id="PS50922"/>
    </source>
</evidence>
<dbReference type="EMBL" id="OV651813">
    <property type="protein sequence ID" value="CAH1099978.1"/>
    <property type="molecule type" value="Genomic_DNA"/>
</dbReference>
<keyword evidence="3 6" id="KW-1133">Transmembrane helix</keyword>
<evidence type="ECO:0000256" key="4">
    <source>
        <dbReference type="ARBA" id="ARBA00023136"/>
    </source>
</evidence>